<organism evidence="1 2">
    <name type="scientific">Paenibacillus chibensis</name>
    <dbReference type="NCBI Taxonomy" id="59846"/>
    <lineage>
        <taxon>Bacteria</taxon>
        <taxon>Bacillati</taxon>
        <taxon>Bacillota</taxon>
        <taxon>Bacilli</taxon>
        <taxon>Bacillales</taxon>
        <taxon>Paenibacillaceae</taxon>
        <taxon>Paenibacillus</taxon>
    </lineage>
</organism>
<dbReference type="EMBL" id="JARTLD010000068">
    <property type="protein sequence ID" value="MED5020542.1"/>
    <property type="molecule type" value="Genomic_DNA"/>
</dbReference>
<evidence type="ECO:0000313" key="1">
    <source>
        <dbReference type="EMBL" id="MED5020542.1"/>
    </source>
</evidence>
<dbReference type="RefSeq" id="WP_328282002.1">
    <property type="nucleotide sequence ID" value="NZ_JARTLD010000068.1"/>
</dbReference>
<dbReference type="InterPro" id="IPR001539">
    <property type="entry name" value="Peptidase_U32"/>
</dbReference>
<evidence type="ECO:0000313" key="2">
    <source>
        <dbReference type="Proteomes" id="UP001343257"/>
    </source>
</evidence>
<proteinExistence type="predicted"/>
<accession>A0ABU6Q0E6</accession>
<dbReference type="Proteomes" id="UP001343257">
    <property type="component" value="Unassembled WGS sequence"/>
</dbReference>
<gene>
    <name evidence="1" type="ORF">P9847_25110</name>
</gene>
<dbReference type="PANTHER" id="PTHR30217:SF7">
    <property type="entry name" value="TRNA HYDROXYLATION PROTEIN P2"/>
    <property type="match status" value="1"/>
</dbReference>
<protein>
    <submittedName>
        <fullName evidence="1">U32 family peptidase</fullName>
    </submittedName>
</protein>
<comment type="caution">
    <text evidence="1">The sequence shown here is derived from an EMBL/GenBank/DDBJ whole genome shotgun (WGS) entry which is preliminary data.</text>
</comment>
<sequence>MTKQHELMVTAGSLQECSAYIDAGASELLIGDAIYGLRMPGSLTEAEIREAVRMGQARNAKVIVSMTNVMTNDMLRLLPDYILFLKDAGVYAVEYSDPSVLAAVKTYAPSIRLHWNAEMMSTNYATANYWGRKGAVRVAAAKELSMDEILDLKRNLEIEAQIQVHGMTNIYHSKRKLVQSYMMHQGRPVHGGSLDKERGLFLVEADRAQEKFPIFEDTHGTHIMSSDDICILEDLHLLLQAGIDCLKIEGFMKPLGYNAAVVQAYRTAIDAYVMNPAGYQFREEWLDRIRELQDPQRELTFGFFYKEQVY</sequence>
<dbReference type="Pfam" id="PF01136">
    <property type="entry name" value="Peptidase_U32"/>
    <property type="match status" value="1"/>
</dbReference>
<reference evidence="1 2" key="1">
    <citation type="submission" date="2023-03" db="EMBL/GenBank/DDBJ databases">
        <title>Bacillus Genome Sequencing.</title>
        <authorList>
            <person name="Dunlap C."/>
        </authorList>
    </citation>
    <scope>NUCLEOTIDE SEQUENCE [LARGE SCALE GENOMIC DNA]</scope>
    <source>
        <strain evidence="1 2">NRS-52</strain>
    </source>
</reference>
<dbReference type="InterPro" id="IPR051454">
    <property type="entry name" value="RNA/ubiquinone_mod_enzymes"/>
</dbReference>
<dbReference type="PANTHER" id="PTHR30217">
    <property type="entry name" value="PEPTIDASE U32 FAMILY"/>
    <property type="match status" value="1"/>
</dbReference>
<name>A0ABU6Q0E6_9BACL</name>
<keyword evidence="2" id="KW-1185">Reference proteome</keyword>